<sequence>MNKNDGKNMKTIKILMLIALFSPFLVFANDSSAELAAGGLIFVKNPVIQMQSEELYLSPKKVQVRYRFFNKSDKPVKVMIAFPLPDIESYRYDKRFSILPVDDPANPVGFITRVNGQAINMSIHQQAIAKNKDQTDFLLKNKIPLSPYYSKTKDALQKFPEAKWPKLEALGLIWTEEYDAGQGMKKEAQPAWTLKTTYTWEQVFPPRKTLVIEHEYQPVVGLSVGTSIGLPYALHEKWYLDFIKKYCVSDALQKKLATRIKEGIPYYGEKRLSYILKTGANWAGPIGDFTLTIDKDNKNNLVSFCGKNVKKISDTQFQIKETNFLPRHNLHLLFLIPQSH</sequence>
<proteinExistence type="predicted"/>
<evidence type="ECO:0000313" key="3">
    <source>
        <dbReference type="EMBL" id="CEK09352.1"/>
    </source>
</evidence>
<dbReference type="Proteomes" id="UP000032803">
    <property type="component" value="Chromosome I"/>
</dbReference>
<dbReference type="Gene3D" id="2.60.40.3680">
    <property type="match status" value="2"/>
</dbReference>
<dbReference type="KEGG" id="lha:LHA_0240"/>
<dbReference type="RefSeq" id="WP_045104901.1">
    <property type="nucleotide sequence ID" value="NZ_LN681225.1"/>
</dbReference>
<evidence type="ECO:0000259" key="2">
    <source>
        <dbReference type="Pfam" id="PF14415"/>
    </source>
</evidence>
<dbReference type="STRING" id="449.LHA_0240"/>
<dbReference type="PATRIC" id="fig|449.7.peg.944"/>
<protein>
    <recommendedName>
        <fullName evidence="2">DUF4424 domain-containing protein</fullName>
    </recommendedName>
</protein>
<organism evidence="3 4">
    <name type="scientific">Legionella hackeliae</name>
    <dbReference type="NCBI Taxonomy" id="449"/>
    <lineage>
        <taxon>Bacteria</taxon>
        <taxon>Pseudomonadati</taxon>
        <taxon>Pseudomonadota</taxon>
        <taxon>Gammaproteobacteria</taxon>
        <taxon>Legionellales</taxon>
        <taxon>Legionellaceae</taxon>
        <taxon>Legionella</taxon>
    </lineage>
</organism>
<feature type="domain" description="DUF4424" evidence="2">
    <location>
        <begin position="28"/>
        <end position="333"/>
    </location>
</feature>
<dbReference type="OrthoDB" id="7299818at2"/>
<dbReference type="HOGENOM" id="CLU_821050_0_0_6"/>
<dbReference type="Pfam" id="PF14415">
    <property type="entry name" value="DUF4424"/>
    <property type="match status" value="1"/>
</dbReference>
<dbReference type="InterPro" id="IPR025538">
    <property type="entry name" value="DUF4424"/>
</dbReference>
<dbReference type="AlphaFoldDB" id="A0A0A8UQH9"/>
<feature type="signal peptide" evidence="1">
    <location>
        <begin position="1"/>
        <end position="28"/>
    </location>
</feature>
<dbReference type="EMBL" id="LN681225">
    <property type="protein sequence ID" value="CEK09352.1"/>
    <property type="molecule type" value="Genomic_DNA"/>
</dbReference>
<accession>A0A0A8UQH9</accession>
<gene>
    <name evidence="3" type="ORF">LHA_0240</name>
</gene>
<evidence type="ECO:0000313" key="4">
    <source>
        <dbReference type="Proteomes" id="UP000032803"/>
    </source>
</evidence>
<evidence type="ECO:0000256" key="1">
    <source>
        <dbReference type="SAM" id="SignalP"/>
    </source>
</evidence>
<reference evidence="4" key="1">
    <citation type="submission" date="2014-09" db="EMBL/GenBank/DDBJ databases">
        <authorList>
            <person name="Gomez-Valero L."/>
        </authorList>
    </citation>
    <scope>NUCLEOTIDE SEQUENCE [LARGE SCALE GENOMIC DNA]</scope>
    <source>
        <strain evidence="4">ATCC35250</strain>
    </source>
</reference>
<keyword evidence="1" id="KW-0732">Signal</keyword>
<keyword evidence="4" id="KW-1185">Reference proteome</keyword>
<feature type="chain" id="PRO_5009754245" description="DUF4424 domain-containing protein" evidence="1">
    <location>
        <begin position="29"/>
        <end position="340"/>
    </location>
</feature>
<name>A0A0A8UQH9_LEGHA</name>